<organism evidence="1 2">
    <name type="scientific">Desulforamulus profundi</name>
    <dbReference type="NCBI Taxonomy" id="1383067"/>
    <lineage>
        <taxon>Bacteria</taxon>
        <taxon>Bacillati</taxon>
        <taxon>Bacillota</taxon>
        <taxon>Clostridia</taxon>
        <taxon>Eubacteriales</taxon>
        <taxon>Peptococcaceae</taxon>
        <taxon>Desulforamulus</taxon>
    </lineage>
</organism>
<proteinExistence type="predicted"/>
<name>A0A2C6L1T5_9FIRM</name>
<dbReference type="EMBL" id="AWQQ01000095">
    <property type="protein sequence ID" value="PHJ37331.1"/>
    <property type="molecule type" value="Genomic_DNA"/>
</dbReference>
<accession>A0A2C6L1T5</accession>
<gene>
    <name evidence="1" type="ORF">P378_16610</name>
</gene>
<keyword evidence="2" id="KW-1185">Reference proteome</keyword>
<evidence type="ECO:0000313" key="1">
    <source>
        <dbReference type="EMBL" id="PHJ37331.1"/>
    </source>
</evidence>
<sequence length="45" mass="4916">MFKRIKSLAILLVGLMFLTIGQPVMAQEEKSNIGESNADGLQIPI</sequence>
<reference evidence="1 2" key="1">
    <citation type="submission" date="2013-09" db="EMBL/GenBank/DDBJ databases">
        <title>Biodegradation of hydrocarbons in the deep terrestrial subsurface : characterization of a microbial consortium composed of two Desulfotomaculum species originating from a deep geological formation.</title>
        <authorList>
            <person name="Aullo T."/>
            <person name="Berlendis S."/>
            <person name="Lascourreges J.-F."/>
            <person name="Dessort D."/>
            <person name="Saint-Laurent S."/>
            <person name="Schraauwers B."/>
            <person name="Mas J."/>
            <person name="Magot M."/>
            <person name="Ranchou-Peyruse A."/>
        </authorList>
    </citation>
    <scope>NUCLEOTIDE SEQUENCE [LARGE SCALE GENOMIC DNA]</scope>
    <source>
        <strain evidence="1 2">Bs107</strain>
    </source>
</reference>
<protein>
    <submittedName>
        <fullName evidence="1">Uncharacterized protein</fullName>
    </submittedName>
</protein>
<dbReference type="AlphaFoldDB" id="A0A2C6L1T5"/>
<comment type="caution">
    <text evidence="1">The sequence shown here is derived from an EMBL/GenBank/DDBJ whole genome shotgun (WGS) entry which is preliminary data.</text>
</comment>
<dbReference type="Proteomes" id="UP000222564">
    <property type="component" value="Unassembled WGS sequence"/>
</dbReference>
<evidence type="ECO:0000313" key="2">
    <source>
        <dbReference type="Proteomes" id="UP000222564"/>
    </source>
</evidence>